<reference evidence="2" key="4">
    <citation type="submission" date="2025-05" db="UniProtKB">
        <authorList>
            <consortium name="EnsemblFungi"/>
        </authorList>
    </citation>
    <scope>IDENTIFICATION</scope>
    <source>
        <strain evidence="2">isolate 1-1 / race 1 (BBBD)</strain>
    </source>
</reference>
<evidence type="ECO:0000313" key="3">
    <source>
        <dbReference type="Proteomes" id="UP000005240"/>
    </source>
</evidence>
<name>A0A180G529_PUCT1</name>
<dbReference type="EMBL" id="ADAS02000356">
    <property type="protein sequence ID" value="OAV87559.1"/>
    <property type="molecule type" value="Genomic_DNA"/>
</dbReference>
<evidence type="ECO:0000313" key="1">
    <source>
        <dbReference type="EMBL" id="OAV87559.1"/>
    </source>
</evidence>
<sequence>MNFPLNIKRNHDRHQSKLCICHQNQIKALDAIDNMHLNLLWWDSEKKLKVKLTRNSFYNGNQKTKAGGFSNPNNRATWDDETWMKENSLKEDSKIGPESFW</sequence>
<dbReference type="AlphaFoldDB" id="A0A180G529"/>
<reference evidence="2 3" key="3">
    <citation type="journal article" date="2017" name="G3 (Bethesda)">
        <title>Comparative analysis highlights variable genome content of wheat rusts and divergence of the mating loci.</title>
        <authorList>
            <person name="Cuomo C.A."/>
            <person name="Bakkeren G."/>
            <person name="Khalil H.B."/>
            <person name="Panwar V."/>
            <person name="Joly D."/>
            <person name="Linning R."/>
            <person name="Sakthikumar S."/>
            <person name="Song X."/>
            <person name="Adiconis X."/>
            <person name="Fan L."/>
            <person name="Goldberg J.M."/>
            <person name="Levin J.Z."/>
            <person name="Young S."/>
            <person name="Zeng Q."/>
            <person name="Anikster Y."/>
            <person name="Bruce M."/>
            <person name="Wang M."/>
            <person name="Yin C."/>
            <person name="McCallum B."/>
            <person name="Szabo L.J."/>
            <person name="Hulbert S."/>
            <person name="Chen X."/>
            <person name="Fellers J.P."/>
        </authorList>
    </citation>
    <scope>NUCLEOTIDE SEQUENCE</scope>
    <source>
        <strain evidence="2">isolate 1-1 / race 1 (BBBD)</strain>
        <strain evidence="3">Isolate 1-1 / race 1 (BBBD)</strain>
    </source>
</reference>
<dbReference type="OrthoDB" id="407442at2759"/>
<dbReference type="Proteomes" id="UP000005240">
    <property type="component" value="Unassembled WGS sequence"/>
</dbReference>
<protein>
    <submittedName>
        <fullName evidence="1 2">Uncharacterized protein</fullName>
    </submittedName>
</protein>
<reference evidence="1" key="2">
    <citation type="submission" date="2016-05" db="EMBL/GenBank/DDBJ databases">
        <title>Comparative analysis highlights variable genome content of wheat rusts and divergence of the mating loci.</title>
        <authorList>
            <person name="Cuomo C.A."/>
            <person name="Bakkeren G."/>
            <person name="Szabo L."/>
            <person name="Khalil H."/>
            <person name="Joly D."/>
            <person name="Goldberg J."/>
            <person name="Young S."/>
            <person name="Zeng Q."/>
            <person name="Fellers J."/>
        </authorList>
    </citation>
    <scope>NUCLEOTIDE SEQUENCE [LARGE SCALE GENOMIC DNA]</scope>
    <source>
        <strain evidence="1">1-1 BBBD Race 1</strain>
    </source>
</reference>
<reference evidence="1" key="1">
    <citation type="submission" date="2009-11" db="EMBL/GenBank/DDBJ databases">
        <authorList>
            <consortium name="The Broad Institute Genome Sequencing Platform"/>
            <person name="Ward D."/>
            <person name="Feldgarden M."/>
            <person name="Earl A."/>
            <person name="Young S.K."/>
            <person name="Zeng Q."/>
            <person name="Koehrsen M."/>
            <person name="Alvarado L."/>
            <person name="Berlin A."/>
            <person name="Bochicchio J."/>
            <person name="Borenstein D."/>
            <person name="Chapman S.B."/>
            <person name="Chen Z."/>
            <person name="Engels R."/>
            <person name="Freedman E."/>
            <person name="Gellesch M."/>
            <person name="Goldberg J."/>
            <person name="Griggs A."/>
            <person name="Gujja S."/>
            <person name="Heilman E."/>
            <person name="Heiman D."/>
            <person name="Hepburn T."/>
            <person name="Howarth C."/>
            <person name="Jen D."/>
            <person name="Larson L."/>
            <person name="Lewis B."/>
            <person name="Mehta T."/>
            <person name="Park D."/>
            <person name="Pearson M."/>
            <person name="Roberts A."/>
            <person name="Saif S."/>
            <person name="Shea T."/>
            <person name="Shenoy N."/>
            <person name="Sisk P."/>
            <person name="Stolte C."/>
            <person name="Sykes S."/>
            <person name="Thomson T."/>
            <person name="Walk T."/>
            <person name="White J."/>
            <person name="Yandava C."/>
            <person name="Izard J."/>
            <person name="Baranova O.V."/>
            <person name="Blanton J.M."/>
            <person name="Tanner A.C."/>
            <person name="Dewhirst F.E."/>
            <person name="Haas B."/>
            <person name="Nusbaum C."/>
            <person name="Birren B."/>
        </authorList>
    </citation>
    <scope>NUCLEOTIDE SEQUENCE [LARGE SCALE GENOMIC DNA]</scope>
    <source>
        <strain evidence="1">1-1 BBBD Race 1</strain>
    </source>
</reference>
<evidence type="ECO:0000313" key="2">
    <source>
        <dbReference type="EnsemblFungi" id="PTTG_10207-t43_1-p1"/>
    </source>
</evidence>
<gene>
    <name evidence="1" type="ORF">PTTG_10207</name>
</gene>
<keyword evidence="3" id="KW-1185">Reference proteome</keyword>
<proteinExistence type="predicted"/>
<accession>A0A180G529</accession>
<organism evidence="1">
    <name type="scientific">Puccinia triticina (isolate 1-1 / race 1 (BBBD))</name>
    <name type="common">Brown leaf rust fungus</name>
    <dbReference type="NCBI Taxonomy" id="630390"/>
    <lineage>
        <taxon>Eukaryota</taxon>
        <taxon>Fungi</taxon>
        <taxon>Dikarya</taxon>
        <taxon>Basidiomycota</taxon>
        <taxon>Pucciniomycotina</taxon>
        <taxon>Pucciniomycetes</taxon>
        <taxon>Pucciniales</taxon>
        <taxon>Pucciniaceae</taxon>
        <taxon>Puccinia</taxon>
    </lineage>
</organism>
<dbReference type="EnsemblFungi" id="PTTG_10207-t43_1">
    <property type="protein sequence ID" value="PTTG_10207-t43_1-p1"/>
    <property type="gene ID" value="PTTG_10207"/>
</dbReference>